<reference evidence="2" key="1">
    <citation type="submission" date="2018-05" db="EMBL/GenBank/DDBJ databases">
        <authorList>
            <person name="Lanie J.A."/>
            <person name="Ng W.-L."/>
            <person name="Kazmierczak K.M."/>
            <person name="Andrzejewski T.M."/>
            <person name="Davidsen T.M."/>
            <person name="Wayne K.J."/>
            <person name="Tettelin H."/>
            <person name="Glass J.I."/>
            <person name="Rusch D."/>
            <person name="Podicherti R."/>
            <person name="Tsui H.-C.T."/>
            <person name="Winkler M.E."/>
        </authorList>
    </citation>
    <scope>NUCLEOTIDE SEQUENCE</scope>
</reference>
<evidence type="ECO:0000313" key="2">
    <source>
        <dbReference type="EMBL" id="SVB12184.1"/>
    </source>
</evidence>
<feature type="domain" description="Methyltransferase type 11" evidence="1">
    <location>
        <begin position="100"/>
        <end position="197"/>
    </location>
</feature>
<accession>A0A382BEV0</accession>
<dbReference type="InterPro" id="IPR029063">
    <property type="entry name" value="SAM-dependent_MTases_sf"/>
</dbReference>
<dbReference type="Gene3D" id="3.40.50.150">
    <property type="entry name" value="Vaccinia Virus protein VP39"/>
    <property type="match status" value="1"/>
</dbReference>
<sequence>VYKGAIWGKQIGNSGLEAWTSFAFSENPMPASEKPVPTPNDAELFRDERGLFFPDPATDRRRSTRMTVQAQTAPRKNVDFLRLKDTALHLLDPRPGLKMLDLGCARGAEMVYCGLQGAEVYGQDLDPASVALANRKMAHLKLNGEARVGDARTLAWSDGFFDAVLSSDFHEHLDAGSQLDVLRECRRVLKPAGVLVIKTPNLRYLQTSVLFKRLRALGRLKSPFGYVIPHTPGTADPQHIGLIAHATLGSQLEEAGFLNWRFYYAPLRRLGASRGMEIASTEVPGLRDILCEDLFCKAFNPIALSHFPD</sequence>
<proteinExistence type="predicted"/>
<protein>
    <recommendedName>
        <fullName evidence="1">Methyltransferase type 11 domain-containing protein</fullName>
    </recommendedName>
</protein>
<dbReference type="Pfam" id="PF08241">
    <property type="entry name" value="Methyltransf_11"/>
    <property type="match status" value="1"/>
</dbReference>
<gene>
    <name evidence="2" type="ORF">METZ01_LOCUS165038</name>
</gene>
<organism evidence="2">
    <name type="scientific">marine metagenome</name>
    <dbReference type="NCBI Taxonomy" id="408172"/>
    <lineage>
        <taxon>unclassified sequences</taxon>
        <taxon>metagenomes</taxon>
        <taxon>ecological metagenomes</taxon>
    </lineage>
</organism>
<dbReference type="AlphaFoldDB" id="A0A382BEV0"/>
<dbReference type="CDD" id="cd02440">
    <property type="entry name" value="AdoMet_MTases"/>
    <property type="match status" value="1"/>
</dbReference>
<feature type="non-terminal residue" evidence="2">
    <location>
        <position position="1"/>
    </location>
</feature>
<dbReference type="PANTHER" id="PTHR43861">
    <property type="entry name" value="TRANS-ACONITATE 2-METHYLTRANSFERASE-RELATED"/>
    <property type="match status" value="1"/>
</dbReference>
<evidence type="ECO:0000259" key="1">
    <source>
        <dbReference type="Pfam" id="PF08241"/>
    </source>
</evidence>
<dbReference type="InterPro" id="IPR013216">
    <property type="entry name" value="Methyltransf_11"/>
</dbReference>
<dbReference type="GO" id="GO:0008757">
    <property type="term" value="F:S-adenosylmethionine-dependent methyltransferase activity"/>
    <property type="evidence" value="ECO:0007669"/>
    <property type="project" value="InterPro"/>
</dbReference>
<dbReference type="EMBL" id="UINC01029451">
    <property type="protein sequence ID" value="SVB12184.1"/>
    <property type="molecule type" value="Genomic_DNA"/>
</dbReference>
<dbReference type="SUPFAM" id="SSF53335">
    <property type="entry name" value="S-adenosyl-L-methionine-dependent methyltransferases"/>
    <property type="match status" value="1"/>
</dbReference>
<name>A0A382BEV0_9ZZZZ</name>